<comment type="pathway">
    <text evidence="2">Protein modification; protein glycosylation.</text>
</comment>
<dbReference type="FunFam" id="3.90.550.50:FF:000033">
    <property type="entry name" value="GD23186"/>
    <property type="match status" value="1"/>
</dbReference>
<evidence type="ECO:0000313" key="14">
    <source>
        <dbReference type="EMBL" id="CAH0099354.1"/>
    </source>
</evidence>
<accession>A0A8J2WAB8</accession>
<evidence type="ECO:0000313" key="15">
    <source>
        <dbReference type="Proteomes" id="UP000789390"/>
    </source>
</evidence>
<keyword evidence="7 12" id="KW-0812">Transmembrane</keyword>
<evidence type="ECO:0000256" key="2">
    <source>
        <dbReference type="ARBA" id="ARBA00004922"/>
    </source>
</evidence>
<keyword evidence="15" id="KW-1185">Reference proteome</keyword>
<reference evidence="14" key="1">
    <citation type="submission" date="2021-11" db="EMBL/GenBank/DDBJ databases">
        <authorList>
            <person name="Schell T."/>
        </authorList>
    </citation>
    <scope>NUCLEOTIDE SEQUENCE</scope>
    <source>
        <strain evidence="14">M5</strain>
    </source>
</reference>
<evidence type="ECO:0000256" key="4">
    <source>
        <dbReference type="ARBA" id="ARBA00012557"/>
    </source>
</evidence>
<keyword evidence="5" id="KW-0328">Glycosyltransferase</keyword>
<proteinExistence type="inferred from homology"/>
<evidence type="ECO:0000256" key="6">
    <source>
        <dbReference type="ARBA" id="ARBA00022679"/>
    </source>
</evidence>
<dbReference type="InterPro" id="IPR026050">
    <property type="entry name" value="C1GALT1/C1GALT1_chp1"/>
</dbReference>
<dbReference type="Pfam" id="PF02434">
    <property type="entry name" value="Fringe"/>
    <property type="match status" value="1"/>
</dbReference>
<evidence type="ECO:0000256" key="11">
    <source>
        <dbReference type="ARBA" id="ARBA00023136"/>
    </source>
</evidence>
<evidence type="ECO:0000259" key="13">
    <source>
        <dbReference type="Pfam" id="PF02434"/>
    </source>
</evidence>
<comment type="caution">
    <text evidence="14">The sequence shown here is derived from an EMBL/GenBank/DDBJ whole genome shotgun (WGS) entry which is preliminary data.</text>
</comment>
<evidence type="ECO:0000256" key="8">
    <source>
        <dbReference type="ARBA" id="ARBA00022741"/>
    </source>
</evidence>
<sequence>MTTNNLFRNVIKICQRKFVFCFVTLRGLLIGFVLGILATQLMVANVPFRVLHHLNDGTTIKRTDIKTTTTPVEEKRDRILCWVATTPKSHSRAKLVQETWGKRCDKLLFMSSKQDDKLPDAIVLPVNDTYANLWGKTQEALKYIYRHHLDDADWFYKADDDTYAVIENMRRLLLNFNASAPIHLGFKYKNPEVTQGFHSGGPGYILTRESIRRFVEIGLGYHNITMMNETVVGKSLCAPGHAGLEDFNMGKCLAKLNVTAGDSRDENQIERFLPWSLEDMICGHLKYPAKWFLRDWSFYPLKKDVGMLFTVRRLFSLRQRLSTENL</sequence>
<keyword evidence="8" id="KW-0547">Nucleotide-binding</keyword>
<gene>
    <name evidence="14" type="ORF">DGAL_LOCUS1488</name>
</gene>
<dbReference type="AlphaFoldDB" id="A0A8J2WAB8"/>
<keyword evidence="10 12" id="KW-1133">Transmembrane helix</keyword>
<dbReference type="Proteomes" id="UP000789390">
    <property type="component" value="Unassembled WGS sequence"/>
</dbReference>
<dbReference type="GO" id="GO:0016263">
    <property type="term" value="F:glycoprotein-N-acetylgalactosamine 3-beta-galactosyltransferase activity"/>
    <property type="evidence" value="ECO:0007669"/>
    <property type="project" value="UniProtKB-EC"/>
</dbReference>
<evidence type="ECO:0000256" key="3">
    <source>
        <dbReference type="ARBA" id="ARBA00006462"/>
    </source>
</evidence>
<organism evidence="14 15">
    <name type="scientific">Daphnia galeata</name>
    <dbReference type="NCBI Taxonomy" id="27404"/>
    <lineage>
        <taxon>Eukaryota</taxon>
        <taxon>Metazoa</taxon>
        <taxon>Ecdysozoa</taxon>
        <taxon>Arthropoda</taxon>
        <taxon>Crustacea</taxon>
        <taxon>Branchiopoda</taxon>
        <taxon>Diplostraca</taxon>
        <taxon>Cladocera</taxon>
        <taxon>Anomopoda</taxon>
        <taxon>Daphniidae</taxon>
        <taxon>Daphnia</taxon>
    </lineage>
</organism>
<comment type="similarity">
    <text evidence="3">Belongs to the glycosyltransferase 31 family. Beta3-Gal-T subfamily.</text>
</comment>
<evidence type="ECO:0000256" key="7">
    <source>
        <dbReference type="ARBA" id="ARBA00022692"/>
    </source>
</evidence>
<comment type="subcellular location">
    <subcellularLocation>
        <location evidence="1">Membrane</location>
        <topology evidence="1">Single-pass type II membrane protein</topology>
    </subcellularLocation>
</comment>
<feature type="transmembrane region" description="Helical" evidence="12">
    <location>
        <begin position="18"/>
        <end position="43"/>
    </location>
</feature>
<feature type="domain" description="Fringe-like glycosyltransferase" evidence="13">
    <location>
        <begin position="76"/>
        <end position="214"/>
    </location>
</feature>
<keyword evidence="11 12" id="KW-0472">Membrane</keyword>
<dbReference type="OrthoDB" id="414175at2759"/>
<evidence type="ECO:0000256" key="1">
    <source>
        <dbReference type="ARBA" id="ARBA00004606"/>
    </source>
</evidence>
<dbReference type="Gene3D" id="3.90.550.50">
    <property type="match status" value="1"/>
</dbReference>
<evidence type="ECO:0000256" key="5">
    <source>
        <dbReference type="ARBA" id="ARBA00022676"/>
    </source>
</evidence>
<dbReference type="InterPro" id="IPR003378">
    <property type="entry name" value="Fringe-like_glycosylTrfase"/>
</dbReference>
<keyword evidence="6" id="KW-0808">Transferase</keyword>
<dbReference type="GO" id="GO:0000166">
    <property type="term" value="F:nucleotide binding"/>
    <property type="evidence" value="ECO:0007669"/>
    <property type="project" value="UniProtKB-KW"/>
</dbReference>
<keyword evidence="9" id="KW-0735">Signal-anchor</keyword>
<evidence type="ECO:0000256" key="9">
    <source>
        <dbReference type="ARBA" id="ARBA00022968"/>
    </source>
</evidence>
<dbReference type="GO" id="GO:0016020">
    <property type="term" value="C:membrane"/>
    <property type="evidence" value="ECO:0007669"/>
    <property type="project" value="UniProtKB-SubCell"/>
</dbReference>
<dbReference type="EMBL" id="CAKKLH010000017">
    <property type="protein sequence ID" value="CAH0099354.1"/>
    <property type="molecule type" value="Genomic_DNA"/>
</dbReference>
<dbReference type="PANTHER" id="PTHR23033:SF14">
    <property type="entry name" value="GLYCOPROTEIN-N-ACETYLGALACTOSAMINE 3-BETA-GALACTOSYLTRANSFERASE 1-RELATED"/>
    <property type="match status" value="1"/>
</dbReference>
<dbReference type="EC" id="2.4.1.122" evidence="4"/>
<dbReference type="PANTHER" id="PTHR23033">
    <property type="entry name" value="BETA1,3-GALACTOSYLTRANSFERASE"/>
    <property type="match status" value="1"/>
</dbReference>
<protein>
    <recommendedName>
        <fullName evidence="4">N-acetylgalactosaminide beta-1,3-galactosyltransferase</fullName>
        <ecNumber evidence="4">2.4.1.122</ecNumber>
    </recommendedName>
</protein>
<evidence type="ECO:0000256" key="12">
    <source>
        <dbReference type="SAM" id="Phobius"/>
    </source>
</evidence>
<evidence type="ECO:0000256" key="10">
    <source>
        <dbReference type="ARBA" id="ARBA00022989"/>
    </source>
</evidence>
<name>A0A8J2WAB8_9CRUS</name>